<protein>
    <submittedName>
        <fullName evidence="1">Uncharacterized protein</fullName>
    </submittedName>
</protein>
<dbReference type="Proteomes" id="UP000003082">
    <property type="component" value="Unassembled WGS sequence"/>
</dbReference>
<keyword evidence="2" id="KW-1185">Reference proteome</keyword>
<dbReference type="EMBL" id="ACFU01000007">
    <property type="protein sequence ID" value="EEF14375.1"/>
    <property type="molecule type" value="Genomic_DNA"/>
</dbReference>
<evidence type="ECO:0000313" key="1">
    <source>
        <dbReference type="EMBL" id="EEF14375.1"/>
    </source>
</evidence>
<reference evidence="1 2" key="1">
    <citation type="submission" date="2008-08" db="EMBL/GenBank/DDBJ databases">
        <authorList>
            <person name="Madupu R."/>
            <person name="Durkin A.S."/>
            <person name="Torralba M."/>
            <person name="Methe B."/>
            <person name="Sutton G.G."/>
            <person name="Strausberg R.L."/>
            <person name="Nelson K.E."/>
        </authorList>
    </citation>
    <scope>NUCLEOTIDE SEQUENCE [LARGE SCALE GENOMIC DNA]</scope>
    <source>
        <strain evidence="1 2">RM3267</strain>
    </source>
</reference>
<organism evidence="1 2">
    <name type="scientific">Campylobacter rectus RM3267</name>
    <dbReference type="NCBI Taxonomy" id="553218"/>
    <lineage>
        <taxon>Bacteria</taxon>
        <taxon>Pseudomonadati</taxon>
        <taxon>Campylobacterota</taxon>
        <taxon>Epsilonproteobacteria</taxon>
        <taxon>Campylobacterales</taxon>
        <taxon>Campylobacteraceae</taxon>
        <taxon>Campylobacter</taxon>
    </lineage>
</organism>
<evidence type="ECO:0000313" key="2">
    <source>
        <dbReference type="Proteomes" id="UP000003082"/>
    </source>
</evidence>
<name>B9D0X7_CAMRE</name>
<accession>B9D0X7</accession>
<gene>
    <name evidence="1" type="ORF">CAMRE0001_2783</name>
</gene>
<proteinExistence type="predicted"/>
<sequence>MLQLIWVGVEIAFFILDLGASESQSALLDGAFTKKTIAFLYQTTKT</sequence>
<comment type="caution">
    <text evidence="1">The sequence shown here is derived from an EMBL/GenBank/DDBJ whole genome shotgun (WGS) entry which is preliminary data.</text>
</comment>
<dbReference type="AlphaFoldDB" id="B9D0X7"/>